<feature type="coiled-coil region" evidence="1">
    <location>
        <begin position="53"/>
        <end position="118"/>
    </location>
</feature>
<reference evidence="3" key="1">
    <citation type="submission" date="2017-05" db="UniProtKB">
        <authorList>
            <consortium name="EnsemblMetazoa"/>
        </authorList>
    </citation>
    <scope>IDENTIFICATION</scope>
</reference>
<organism evidence="3">
    <name type="scientific">Amphimedon queenslandica</name>
    <name type="common">Sponge</name>
    <dbReference type="NCBI Taxonomy" id="400682"/>
    <lineage>
        <taxon>Eukaryota</taxon>
        <taxon>Metazoa</taxon>
        <taxon>Porifera</taxon>
        <taxon>Demospongiae</taxon>
        <taxon>Heteroscleromorpha</taxon>
        <taxon>Haplosclerida</taxon>
        <taxon>Niphatidae</taxon>
        <taxon>Amphimedon</taxon>
    </lineage>
</organism>
<keyword evidence="1" id="KW-0175">Coiled coil</keyword>
<evidence type="ECO:0000256" key="1">
    <source>
        <dbReference type="SAM" id="Coils"/>
    </source>
</evidence>
<feature type="region of interest" description="Disordered" evidence="2">
    <location>
        <begin position="139"/>
        <end position="183"/>
    </location>
</feature>
<sequence>DRSTNMNFYQVESKQETQQCVPGLLSCKDLGLPTVLDQYLKVSERICQIEASQKDLTEEVKSLKQQKECLKERIDECLKKATDQEELKELIAQMLGRLEAHEKNAATLNAENRICNLEKTVAEQGKLIEKLNSELQIQSNEQSTAMSDPPIIDSGIESSATIKSKKSKPKDKPKTQMLYFPRY</sequence>
<evidence type="ECO:0000313" key="3">
    <source>
        <dbReference type="EnsemblMetazoa" id="Aqu2.1.28265_001"/>
    </source>
</evidence>
<name>A0A1X7UJW5_AMPQE</name>
<dbReference type="EnsemblMetazoa" id="Aqu2.1.28265_001">
    <property type="protein sequence ID" value="Aqu2.1.28265_001"/>
    <property type="gene ID" value="Aqu2.1.28265"/>
</dbReference>
<proteinExistence type="predicted"/>
<dbReference type="AlphaFoldDB" id="A0A1X7UJW5"/>
<accession>A0A1X7UJW5</accession>
<protein>
    <submittedName>
        <fullName evidence="3">Uncharacterized protein</fullName>
    </submittedName>
</protein>
<dbReference type="InParanoid" id="A0A1X7UJW5"/>
<evidence type="ECO:0000256" key="2">
    <source>
        <dbReference type="SAM" id="MobiDB-lite"/>
    </source>
</evidence>